<dbReference type="PANTHER" id="PTHR42085:SF1">
    <property type="entry name" value="F-BOX DOMAIN-CONTAINING PROTEIN"/>
    <property type="match status" value="1"/>
</dbReference>
<proteinExistence type="predicted"/>
<reference evidence="2" key="1">
    <citation type="submission" date="2023-06" db="EMBL/GenBank/DDBJ databases">
        <title>Genome-scale phylogeny and comparative genomics of the fungal order Sordariales.</title>
        <authorList>
            <consortium name="Lawrence Berkeley National Laboratory"/>
            <person name="Hensen N."/>
            <person name="Bonometti L."/>
            <person name="Westerberg I."/>
            <person name="Brannstrom I.O."/>
            <person name="Guillou S."/>
            <person name="Cros-Aarteil S."/>
            <person name="Calhoun S."/>
            <person name="Haridas S."/>
            <person name="Kuo A."/>
            <person name="Mondo S."/>
            <person name="Pangilinan J."/>
            <person name="Riley R."/>
            <person name="Labutti K."/>
            <person name="Andreopoulos B."/>
            <person name="Lipzen A."/>
            <person name="Chen C."/>
            <person name="Yanf M."/>
            <person name="Daum C."/>
            <person name="Ng V."/>
            <person name="Clum A."/>
            <person name="Steindorff A."/>
            <person name="Ohm R."/>
            <person name="Martin F."/>
            <person name="Silar P."/>
            <person name="Natvig D."/>
            <person name="Lalanne C."/>
            <person name="Gautier V."/>
            <person name="Ament-Velasquez S.L."/>
            <person name="Kruys A."/>
            <person name="Hutchinson M.I."/>
            <person name="Powell A.J."/>
            <person name="Barry K."/>
            <person name="Miller A.N."/>
            <person name="Grigoriev I.V."/>
            <person name="Debuchy R."/>
            <person name="Gladieux P."/>
            <person name="Thoren M.H."/>
            <person name="Johannesson H."/>
        </authorList>
    </citation>
    <scope>NUCLEOTIDE SEQUENCE</scope>
    <source>
        <strain evidence="2">SMH2532-1</strain>
    </source>
</reference>
<dbReference type="AlphaFoldDB" id="A0AA39XX08"/>
<protein>
    <submittedName>
        <fullName evidence="2">Uncharacterized protein</fullName>
    </submittedName>
</protein>
<feature type="region of interest" description="Disordered" evidence="1">
    <location>
        <begin position="1"/>
        <end position="41"/>
    </location>
</feature>
<name>A0AA39XX08_9PEZI</name>
<feature type="compositionally biased region" description="Low complexity" evidence="1">
    <location>
        <begin position="28"/>
        <end position="40"/>
    </location>
</feature>
<dbReference type="Proteomes" id="UP001174936">
    <property type="component" value="Unassembled WGS sequence"/>
</dbReference>
<keyword evidence="3" id="KW-1185">Reference proteome</keyword>
<evidence type="ECO:0000256" key="1">
    <source>
        <dbReference type="SAM" id="MobiDB-lite"/>
    </source>
</evidence>
<evidence type="ECO:0000313" key="2">
    <source>
        <dbReference type="EMBL" id="KAK0640620.1"/>
    </source>
</evidence>
<evidence type="ECO:0000313" key="3">
    <source>
        <dbReference type="Proteomes" id="UP001174936"/>
    </source>
</evidence>
<gene>
    <name evidence="2" type="ORF">B0T16DRAFT_514513</name>
</gene>
<accession>A0AA39XX08</accession>
<comment type="caution">
    <text evidence="2">The sequence shown here is derived from an EMBL/GenBank/DDBJ whole genome shotgun (WGS) entry which is preliminary data.</text>
</comment>
<organism evidence="2 3">
    <name type="scientific">Cercophora newfieldiana</name>
    <dbReference type="NCBI Taxonomy" id="92897"/>
    <lineage>
        <taxon>Eukaryota</taxon>
        <taxon>Fungi</taxon>
        <taxon>Dikarya</taxon>
        <taxon>Ascomycota</taxon>
        <taxon>Pezizomycotina</taxon>
        <taxon>Sordariomycetes</taxon>
        <taxon>Sordariomycetidae</taxon>
        <taxon>Sordariales</taxon>
        <taxon>Lasiosphaeriaceae</taxon>
        <taxon>Cercophora</taxon>
    </lineage>
</organism>
<dbReference type="PANTHER" id="PTHR42085">
    <property type="entry name" value="F-BOX DOMAIN-CONTAINING PROTEIN"/>
    <property type="match status" value="1"/>
</dbReference>
<dbReference type="InterPro" id="IPR038883">
    <property type="entry name" value="AN11006-like"/>
</dbReference>
<sequence length="377" mass="42985">MAALAPGPPAKASHSYKSVFGRLRKPTPNKTPNAKPSPSNLQPFPFLDLPPEIRIQIYHHLHWWEGSPAYLSGAFSPQLVRIDPQWSTTLKPKCHFHDLLSLMRTSRQLHTEASAVLYSIPFGFPSLGALDCRKFNLTFLCGGSPACNLRRVFIALSVLRYERDAWPPTNMQLEGDEAAQAGGMPYHEAVLWALAKNARQLETLEILYPYRRPFSREKGVEGIPVKREWSWMDPMLEYLPGNPERRGLPRLTEERHVRAVLECLAPGDEVVQGRIREKMEEGFALADQLQSHNFWGFVWFRLWDWEAQKGFWAGEIMEILKEFSPTLRVVSLKGGVDRKWMQAVANLRGVEVRAIERVKGAEWVTVRPGGVYNNATF</sequence>
<dbReference type="EMBL" id="JAULSV010000006">
    <property type="protein sequence ID" value="KAK0640620.1"/>
    <property type="molecule type" value="Genomic_DNA"/>
</dbReference>